<evidence type="ECO:0000256" key="1">
    <source>
        <dbReference type="SAM" id="SignalP"/>
    </source>
</evidence>
<feature type="signal peptide" evidence="1">
    <location>
        <begin position="1"/>
        <end position="18"/>
    </location>
</feature>
<keyword evidence="1" id="KW-0732">Signal</keyword>
<feature type="chain" id="PRO_5005534851" evidence="1">
    <location>
        <begin position="19"/>
        <end position="164"/>
    </location>
</feature>
<sequence length="164" mass="17572">MMTDSMTSLFLCLKLILGYIQKLLKKLAIRVPNISIEMFFSKLYSVKSFGGKLGAASSPPAPPSNSDDDADDVVVAATVVPDVRVEELLLVIVVAAANIEDADDAVNVDEVAATVLLALLVICFDCDGGRLLANTGDDSISLTKFEGKTPILFFKRPRHQPSST</sequence>
<dbReference type="EMBL" id="JRES01001712">
    <property type="protein sequence ID" value="KNC20573.1"/>
    <property type="molecule type" value="Genomic_DNA"/>
</dbReference>
<dbReference type="AlphaFoldDB" id="A0A0L0BKX0"/>
<dbReference type="Proteomes" id="UP000037069">
    <property type="component" value="Unassembled WGS sequence"/>
</dbReference>
<keyword evidence="3" id="KW-1185">Reference proteome</keyword>
<organism evidence="2 3">
    <name type="scientific">Lucilia cuprina</name>
    <name type="common">Green bottle fly</name>
    <name type="synonym">Australian sheep blowfly</name>
    <dbReference type="NCBI Taxonomy" id="7375"/>
    <lineage>
        <taxon>Eukaryota</taxon>
        <taxon>Metazoa</taxon>
        <taxon>Ecdysozoa</taxon>
        <taxon>Arthropoda</taxon>
        <taxon>Hexapoda</taxon>
        <taxon>Insecta</taxon>
        <taxon>Pterygota</taxon>
        <taxon>Neoptera</taxon>
        <taxon>Endopterygota</taxon>
        <taxon>Diptera</taxon>
        <taxon>Brachycera</taxon>
        <taxon>Muscomorpha</taxon>
        <taxon>Oestroidea</taxon>
        <taxon>Calliphoridae</taxon>
        <taxon>Luciliinae</taxon>
        <taxon>Lucilia</taxon>
    </lineage>
</organism>
<reference evidence="2 3" key="1">
    <citation type="journal article" date="2015" name="Nat. Commun.">
        <title>Lucilia cuprina genome unlocks parasitic fly biology to underpin future interventions.</title>
        <authorList>
            <person name="Anstead C.A."/>
            <person name="Korhonen P.K."/>
            <person name="Young N.D."/>
            <person name="Hall R.S."/>
            <person name="Jex A.R."/>
            <person name="Murali S.C."/>
            <person name="Hughes D.S."/>
            <person name="Lee S.F."/>
            <person name="Perry T."/>
            <person name="Stroehlein A.J."/>
            <person name="Ansell B.R."/>
            <person name="Breugelmans B."/>
            <person name="Hofmann A."/>
            <person name="Qu J."/>
            <person name="Dugan S."/>
            <person name="Lee S.L."/>
            <person name="Chao H."/>
            <person name="Dinh H."/>
            <person name="Han Y."/>
            <person name="Doddapaneni H.V."/>
            <person name="Worley K.C."/>
            <person name="Muzny D.M."/>
            <person name="Ioannidis P."/>
            <person name="Waterhouse R.M."/>
            <person name="Zdobnov E.M."/>
            <person name="James P.J."/>
            <person name="Bagnall N.H."/>
            <person name="Kotze A.C."/>
            <person name="Gibbs R.A."/>
            <person name="Richards S."/>
            <person name="Batterham P."/>
            <person name="Gasser R.B."/>
        </authorList>
    </citation>
    <scope>NUCLEOTIDE SEQUENCE [LARGE SCALE GENOMIC DNA]</scope>
    <source>
        <strain evidence="2 3">LS</strain>
        <tissue evidence="2">Full body</tissue>
    </source>
</reference>
<protein>
    <submittedName>
        <fullName evidence="2">Uncharacterized protein</fullName>
    </submittedName>
</protein>
<evidence type="ECO:0000313" key="2">
    <source>
        <dbReference type="EMBL" id="KNC20573.1"/>
    </source>
</evidence>
<name>A0A0L0BKX0_LUCCU</name>
<gene>
    <name evidence="2" type="ORF">FF38_00453</name>
</gene>
<comment type="caution">
    <text evidence="2">The sequence shown here is derived from an EMBL/GenBank/DDBJ whole genome shotgun (WGS) entry which is preliminary data.</text>
</comment>
<accession>A0A0L0BKX0</accession>
<proteinExistence type="predicted"/>
<evidence type="ECO:0000313" key="3">
    <source>
        <dbReference type="Proteomes" id="UP000037069"/>
    </source>
</evidence>